<dbReference type="SMART" id="SM00342">
    <property type="entry name" value="HTH_ARAC"/>
    <property type="match status" value="1"/>
</dbReference>
<evidence type="ECO:0000256" key="4">
    <source>
        <dbReference type="SAM" id="MobiDB-lite"/>
    </source>
</evidence>
<dbReference type="Proteomes" id="UP000639274">
    <property type="component" value="Chromosome"/>
</dbReference>
<dbReference type="EMBL" id="CP071518">
    <property type="protein sequence ID" value="QSX78171.1"/>
    <property type="molecule type" value="Genomic_DNA"/>
</dbReference>
<dbReference type="SUPFAM" id="SSF46689">
    <property type="entry name" value="Homeodomain-like"/>
    <property type="match status" value="2"/>
</dbReference>
<keyword evidence="7" id="KW-1185">Reference proteome</keyword>
<dbReference type="InterPro" id="IPR009057">
    <property type="entry name" value="Homeodomain-like_sf"/>
</dbReference>
<dbReference type="PROSITE" id="PS01124">
    <property type="entry name" value="HTH_ARAC_FAMILY_2"/>
    <property type="match status" value="1"/>
</dbReference>
<keyword evidence="1" id="KW-0805">Transcription regulation</keyword>
<dbReference type="AlphaFoldDB" id="A0A974XYK1"/>
<keyword evidence="3" id="KW-0804">Transcription</keyword>
<dbReference type="GO" id="GO:0043565">
    <property type="term" value="F:sequence-specific DNA binding"/>
    <property type="evidence" value="ECO:0007669"/>
    <property type="project" value="InterPro"/>
</dbReference>
<dbReference type="PRINTS" id="PR00032">
    <property type="entry name" value="HTHARAC"/>
</dbReference>
<proteinExistence type="predicted"/>
<evidence type="ECO:0000256" key="3">
    <source>
        <dbReference type="ARBA" id="ARBA00023163"/>
    </source>
</evidence>
<evidence type="ECO:0000313" key="7">
    <source>
        <dbReference type="Proteomes" id="UP000639274"/>
    </source>
</evidence>
<dbReference type="KEGG" id="lsf:I8J32_015985"/>
<dbReference type="InterPro" id="IPR018060">
    <property type="entry name" value="HTH_AraC"/>
</dbReference>
<accession>A0A974XYK1</accession>
<evidence type="ECO:0000259" key="5">
    <source>
        <dbReference type="PROSITE" id="PS01124"/>
    </source>
</evidence>
<dbReference type="InterPro" id="IPR020449">
    <property type="entry name" value="Tscrpt_reg_AraC-type_HTH"/>
</dbReference>
<dbReference type="InterPro" id="IPR029062">
    <property type="entry name" value="Class_I_gatase-like"/>
</dbReference>
<organism evidence="6 7">
    <name type="scientific">Agrilutibacter solisilvae</name>
    <dbReference type="NCBI Taxonomy" id="2763317"/>
    <lineage>
        <taxon>Bacteria</taxon>
        <taxon>Pseudomonadati</taxon>
        <taxon>Pseudomonadota</taxon>
        <taxon>Gammaproteobacteria</taxon>
        <taxon>Lysobacterales</taxon>
        <taxon>Lysobacteraceae</taxon>
        <taxon>Agrilutibacter</taxon>
    </lineage>
</organism>
<protein>
    <submittedName>
        <fullName evidence="6">Helix-turn-helix domain-containing protein</fullName>
    </submittedName>
</protein>
<evidence type="ECO:0000313" key="6">
    <source>
        <dbReference type="EMBL" id="QSX78171.1"/>
    </source>
</evidence>
<dbReference type="GO" id="GO:0003700">
    <property type="term" value="F:DNA-binding transcription factor activity"/>
    <property type="evidence" value="ECO:0007669"/>
    <property type="project" value="InterPro"/>
</dbReference>
<gene>
    <name evidence="6" type="ORF">I8J32_015985</name>
</gene>
<dbReference type="Pfam" id="PF01965">
    <property type="entry name" value="DJ-1_PfpI"/>
    <property type="match status" value="1"/>
</dbReference>
<dbReference type="PANTHER" id="PTHR43130">
    <property type="entry name" value="ARAC-FAMILY TRANSCRIPTIONAL REGULATOR"/>
    <property type="match status" value="1"/>
</dbReference>
<feature type="region of interest" description="Disordered" evidence="4">
    <location>
        <begin position="35"/>
        <end position="59"/>
    </location>
</feature>
<dbReference type="Gene3D" id="3.40.50.880">
    <property type="match status" value="1"/>
</dbReference>
<dbReference type="RefSeq" id="WP_200613494.1">
    <property type="nucleotide sequence ID" value="NZ_CP071518.1"/>
</dbReference>
<sequence>MRTGPAPLVIAILACPEAGASALYGMFDLLASAGQDGEPSVKGTPAAGPLRPRILSRDGEPTTMAHGVRLTPDGSFADFPDPDLVCIPELVVPQDLGRLGGLLGDEVDWLRRGYAQGATLAAAGSGAVLLAEAGLLDGQPATTHWTCCERMQKRYPRVRLQSQKALVVAGEGQRLVMSGGGATWMDMALLLIARLLDVDAAMRVARLNLIDWRGVGRQPFASSGHARQQDDALIGQVQAWIAQHYDVPRPVAAMAAHSGLPERSFERRFHKATGMTPLEYVHTLRLEQARQQLETSAWPIEAIAGGCGYGDAGYFSRLFARRMGLTPSQYRRRFGALQQVPAP</sequence>
<evidence type="ECO:0000256" key="2">
    <source>
        <dbReference type="ARBA" id="ARBA00023125"/>
    </source>
</evidence>
<dbReference type="PANTHER" id="PTHR43130:SF3">
    <property type="entry name" value="HTH-TYPE TRANSCRIPTIONAL REGULATOR RV1931C"/>
    <property type="match status" value="1"/>
</dbReference>
<keyword evidence="2" id="KW-0238">DNA-binding</keyword>
<reference evidence="6 7" key="1">
    <citation type="submission" date="2021-03" db="EMBL/GenBank/DDBJ databases">
        <title>Lysobacter sp. nov. isolated from soil of gangwondo yeongwol, south Korea.</title>
        <authorList>
            <person name="Kim K.R."/>
            <person name="Kim K.H."/>
            <person name="Jeon C.O."/>
        </authorList>
    </citation>
    <scope>NUCLEOTIDE SEQUENCE [LARGE SCALE GENOMIC DNA]</scope>
    <source>
        <strain evidence="6 7">R19</strain>
    </source>
</reference>
<dbReference type="PROSITE" id="PS51257">
    <property type="entry name" value="PROKAR_LIPOPROTEIN"/>
    <property type="match status" value="1"/>
</dbReference>
<feature type="domain" description="HTH araC/xylS-type" evidence="5">
    <location>
        <begin position="235"/>
        <end position="333"/>
    </location>
</feature>
<dbReference type="InterPro" id="IPR002818">
    <property type="entry name" value="DJ-1/PfpI"/>
</dbReference>
<dbReference type="Pfam" id="PF12833">
    <property type="entry name" value="HTH_18"/>
    <property type="match status" value="1"/>
</dbReference>
<dbReference type="Gene3D" id="1.10.10.60">
    <property type="entry name" value="Homeodomain-like"/>
    <property type="match status" value="1"/>
</dbReference>
<name>A0A974XYK1_9GAMM</name>
<dbReference type="InterPro" id="IPR052158">
    <property type="entry name" value="INH-QAR"/>
</dbReference>
<dbReference type="SUPFAM" id="SSF52317">
    <property type="entry name" value="Class I glutamine amidotransferase-like"/>
    <property type="match status" value="1"/>
</dbReference>
<evidence type="ECO:0000256" key="1">
    <source>
        <dbReference type="ARBA" id="ARBA00023015"/>
    </source>
</evidence>